<dbReference type="PANTHER" id="PTHR43630:SF2">
    <property type="entry name" value="GLYCOSYLTRANSFERASE"/>
    <property type="match status" value="1"/>
</dbReference>
<comment type="caution">
    <text evidence="3">The sequence shown here is derived from an EMBL/GenBank/DDBJ whole genome shotgun (WGS) entry which is preliminary data.</text>
</comment>
<keyword evidence="4" id="KW-1185">Reference proteome</keyword>
<gene>
    <name evidence="3" type="ORF">G5575_09515</name>
</gene>
<organism evidence="3 4">
    <name type="scientific">Devosia aurantiaca</name>
    <dbReference type="NCBI Taxonomy" id="2714858"/>
    <lineage>
        <taxon>Bacteria</taxon>
        <taxon>Pseudomonadati</taxon>
        <taxon>Pseudomonadota</taxon>
        <taxon>Alphaproteobacteria</taxon>
        <taxon>Hyphomicrobiales</taxon>
        <taxon>Devosiaceae</taxon>
        <taxon>Devosia</taxon>
    </lineage>
</organism>
<dbReference type="InterPro" id="IPR029044">
    <property type="entry name" value="Nucleotide-diphossugar_trans"/>
</dbReference>
<dbReference type="RefSeq" id="WP_164534111.1">
    <property type="nucleotide sequence ID" value="NZ_JAALFG010000002.1"/>
</dbReference>
<evidence type="ECO:0000313" key="3">
    <source>
        <dbReference type="EMBL" id="NGP17863.1"/>
    </source>
</evidence>
<dbReference type="PANTHER" id="PTHR43630">
    <property type="entry name" value="POLY-BETA-1,6-N-ACETYL-D-GLUCOSAMINE SYNTHASE"/>
    <property type="match status" value="1"/>
</dbReference>
<dbReference type="CDD" id="cd02511">
    <property type="entry name" value="Beta4Glucosyltransferase"/>
    <property type="match status" value="1"/>
</dbReference>
<evidence type="ECO:0000313" key="4">
    <source>
        <dbReference type="Proteomes" id="UP000474802"/>
    </source>
</evidence>
<dbReference type="InterPro" id="IPR001173">
    <property type="entry name" value="Glyco_trans_2-like"/>
</dbReference>
<dbReference type="Proteomes" id="UP000474802">
    <property type="component" value="Unassembled WGS sequence"/>
</dbReference>
<dbReference type="GO" id="GO:0016740">
    <property type="term" value="F:transferase activity"/>
    <property type="evidence" value="ECO:0007669"/>
    <property type="project" value="UniProtKB-KW"/>
</dbReference>
<reference evidence="3 4" key="1">
    <citation type="submission" date="2020-02" db="EMBL/GenBank/DDBJ databases">
        <authorList>
            <person name="Khan S.A."/>
            <person name="Jeon C.O."/>
            <person name="Chun B.H."/>
        </authorList>
    </citation>
    <scope>NUCLEOTIDE SEQUENCE [LARGE SCALE GENOMIC DNA]</scope>
    <source>
        <strain evidence="3 4">H239</strain>
    </source>
</reference>
<feature type="domain" description="Glycosyltransferase 2-like" evidence="2">
    <location>
        <begin position="7"/>
        <end position="133"/>
    </location>
</feature>
<dbReference type="EMBL" id="JAALFG010000002">
    <property type="protein sequence ID" value="NGP17863.1"/>
    <property type="molecule type" value="Genomic_DNA"/>
</dbReference>
<keyword evidence="3" id="KW-0808">Transferase</keyword>
<comment type="similarity">
    <text evidence="1">Belongs to the glycosyltransferase 2 family. WaaE/KdtX subfamily.</text>
</comment>
<dbReference type="Pfam" id="PF00535">
    <property type="entry name" value="Glycos_transf_2"/>
    <property type="match status" value="1"/>
</dbReference>
<dbReference type="AlphaFoldDB" id="A0A6M1STZ5"/>
<evidence type="ECO:0000256" key="1">
    <source>
        <dbReference type="ARBA" id="ARBA00038494"/>
    </source>
</evidence>
<protein>
    <submittedName>
        <fullName evidence="3">Glycosyltransferase family 2 protein</fullName>
    </submittedName>
</protein>
<dbReference type="SUPFAM" id="SSF53448">
    <property type="entry name" value="Nucleotide-diphospho-sugar transferases"/>
    <property type="match status" value="1"/>
</dbReference>
<name>A0A6M1STZ5_9HYPH</name>
<evidence type="ECO:0000259" key="2">
    <source>
        <dbReference type="Pfam" id="PF00535"/>
    </source>
</evidence>
<sequence length="304" mass="34658">MTVSVAVIILTLNEAEHVARAIQSIIPFASSIYVVDSGSTDGTVELARESGAQVVDHPFVNQAKQFQWALDHLYIAEDWVLRLDADEIIETDLAERIGRELPALPAEVTGVTFDRKHIFMGRWIRHGGRYPLTMLRLFRRGCGRIEQRWMDEHIVVDAGRVVHFAGGFADHNLKDLTAFTDKHNRYATREAADVLLQRFGLRPEDRAMHHGGTSRQAQLTRWIKERFYNRLPFAVSATGYFLLRYVGQGGFLDGREGLIYHFLQGYWYRFLVGAKVLEFDRALQNCTDAPSLLARLREVTGLDL</sequence>
<accession>A0A6M1STZ5</accession>
<dbReference type="Gene3D" id="3.90.550.10">
    <property type="entry name" value="Spore Coat Polysaccharide Biosynthesis Protein SpsA, Chain A"/>
    <property type="match status" value="1"/>
</dbReference>
<reference evidence="3 4" key="2">
    <citation type="submission" date="2020-03" db="EMBL/GenBank/DDBJ databases">
        <title>Devosia chinhatensis sp. nov., isolated from a hexachlorocyclohexane (HCH) dump site in India.</title>
        <authorList>
            <person name="Kumar M."/>
            <person name="Lal R."/>
        </authorList>
    </citation>
    <scope>NUCLEOTIDE SEQUENCE [LARGE SCALE GENOMIC DNA]</scope>
    <source>
        <strain evidence="3 4">H239</strain>
    </source>
</reference>
<proteinExistence type="inferred from homology"/>